<evidence type="ECO:0000313" key="2">
    <source>
        <dbReference type="EMBL" id="RDK11944.1"/>
    </source>
</evidence>
<evidence type="ECO:0000259" key="1">
    <source>
        <dbReference type="Pfam" id="PF14832"/>
    </source>
</evidence>
<comment type="caution">
    <text evidence="2">The sequence shown here is derived from an EMBL/GenBank/DDBJ whole genome shotgun (WGS) entry which is preliminary data.</text>
</comment>
<gene>
    <name evidence="2" type="ORF">DN412_03395</name>
</gene>
<keyword evidence="3" id="KW-1185">Reference proteome</keyword>
<reference evidence="2 3" key="1">
    <citation type="submission" date="2018-06" db="EMBL/GenBank/DDBJ databases">
        <authorList>
            <person name="Feng T."/>
            <person name="Jeon C.O."/>
        </authorList>
    </citation>
    <scope>NUCLEOTIDE SEQUENCE [LARGE SCALE GENOMIC DNA]</scope>
    <source>
        <strain evidence="2 3">S23</strain>
    </source>
</reference>
<dbReference type="SUPFAM" id="SSF55331">
    <property type="entry name" value="Tautomerase/MIF"/>
    <property type="match status" value="1"/>
</dbReference>
<accession>A0A370P249</accession>
<dbReference type="Pfam" id="PF14832">
    <property type="entry name" value="Tautomerase_3"/>
    <property type="match status" value="1"/>
</dbReference>
<dbReference type="EMBL" id="QKWJ01000002">
    <property type="protein sequence ID" value="RDK11944.1"/>
    <property type="molecule type" value="Genomic_DNA"/>
</dbReference>
<sequence>MPTYVVHAASDLLSQKTKQEIAASITDSHNKVTGANSFFAQVIFLDISIGNHFVGGRPLRHDQVFVHGHVRAGRTPEQKADLLKRIVAGVCKIAGVPKVSVWGYLSELPPSQMIEYGELLPQPGQETQWMASLPPEARNFMESIEKP</sequence>
<dbReference type="RefSeq" id="WP_115013218.1">
    <property type="nucleotide sequence ID" value="NZ_QKWJ01000002.1"/>
</dbReference>
<dbReference type="Proteomes" id="UP000255165">
    <property type="component" value="Unassembled WGS sequence"/>
</dbReference>
<dbReference type="InterPro" id="IPR028116">
    <property type="entry name" value="Cis-CaaD-like"/>
</dbReference>
<dbReference type="Gene3D" id="3.30.429.10">
    <property type="entry name" value="Macrophage Migration Inhibitory Factor"/>
    <property type="match status" value="1"/>
</dbReference>
<feature type="domain" description="Tautomerase cis-CaaD-like" evidence="1">
    <location>
        <begin position="1"/>
        <end position="129"/>
    </location>
</feature>
<evidence type="ECO:0000313" key="3">
    <source>
        <dbReference type="Proteomes" id="UP000255165"/>
    </source>
</evidence>
<dbReference type="InterPro" id="IPR014347">
    <property type="entry name" value="Tautomerase/MIF_sf"/>
</dbReference>
<dbReference type="AlphaFoldDB" id="A0A370P249"/>
<organism evidence="2 3">
    <name type="scientific">Cupriavidus lacunae</name>
    <dbReference type="NCBI Taxonomy" id="2666307"/>
    <lineage>
        <taxon>Bacteria</taxon>
        <taxon>Pseudomonadati</taxon>
        <taxon>Pseudomonadota</taxon>
        <taxon>Betaproteobacteria</taxon>
        <taxon>Burkholderiales</taxon>
        <taxon>Burkholderiaceae</taxon>
        <taxon>Cupriavidus</taxon>
    </lineage>
</organism>
<name>A0A370P249_9BURK</name>
<protein>
    <submittedName>
        <fullName evidence="2">4-oxalocrotonate tautomerase</fullName>
    </submittedName>
</protein>
<proteinExistence type="predicted"/>